<dbReference type="AlphaFoldDB" id="A0A0M3JMW9"/>
<organism evidence="2">
    <name type="scientific">Anisakis simplex</name>
    <name type="common">Herring worm</name>
    <dbReference type="NCBI Taxonomy" id="6269"/>
    <lineage>
        <taxon>Eukaryota</taxon>
        <taxon>Metazoa</taxon>
        <taxon>Ecdysozoa</taxon>
        <taxon>Nematoda</taxon>
        <taxon>Chromadorea</taxon>
        <taxon>Rhabditida</taxon>
        <taxon>Spirurina</taxon>
        <taxon>Ascaridomorpha</taxon>
        <taxon>Ascaridoidea</taxon>
        <taxon>Anisakidae</taxon>
        <taxon>Anisakis</taxon>
        <taxon>Anisakis simplex complex</taxon>
    </lineage>
</organism>
<protein>
    <submittedName>
        <fullName evidence="2">PARD3</fullName>
    </submittedName>
</protein>
<sequence>LDGLALNETTRWSPKNSNSSTAANWCSEGTTPSQAEETTAATDDFDGAWTRTDNFDVTAVDGDPRNGRFNNRTVDVSTRSEHQPTGSRWQHGTILSGARRDIFGGADEDDRGEVKSSESEQVLPKTMDQRSKRIESNVLEDGRKQRWRTATATFR</sequence>
<reference evidence="2" key="1">
    <citation type="submission" date="2017-02" db="UniProtKB">
        <authorList>
            <consortium name="WormBaseParasite"/>
        </authorList>
    </citation>
    <scope>IDENTIFICATION</scope>
</reference>
<accession>A0A0M3JMW9</accession>
<feature type="compositionally biased region" description="Polar residues" evidence="1">
    <location>
        <begin position="68"/>
        <end position="90"/>
    </location>
</feature>
<dbReference type="WBParaSite" id="ASIM_0000900801-mRNA-1">
    <property type="protein sequence ID" value="ASIM_0000900801-mRNA-1"/>
    <property type="gene ID" value="ASIM_0000900801"/>
</dbReference>
<feature type="compositionally biased region" description="Polar residues" evidence="1">
    <location>
        <begin position="7"/>
        <end position="41"/>
    </location>
</feature>
<feature type="compositionally biased region" description="Basic and acidic residues" evidence="1">
    <location>
        <begin position="127"/>
        <end position="139"/>
    </location>
</feature>
<feature type="region of interest" description="Disordered" evidence="1">
    <location>
        <begin position="1"/>
        <end position="90"/>
    </location>
</feature>
<feature type="region of interest" description="Disordered" evidence="1">
    <location>
        <begin position="102"/>
        <end position="139"/>
    </location>
</feature>
<proteinExistence type="predicted"/>
<evidence type="ECO:0000256" key="1">
    <source>
        <dbReference type="SAM" id="MobiDB-lite"/>
    </source>
</evidence>
<evidence type="ECO:0000313" key="2">
    <source>
        <dbReference type="WBParaSite" id="ASIM_0000900801-mRNA-1"/>
    </source>
</evidence>
<name>A0A0M3JMW9_ANISI</name>